<name>A0A5K7ZTG0_9BACT</name>
<sequence length="335" mass="38354">MKFVEKKWLVVTVVMLICYLISIDAWATDAKKTIVFNDRSWDSIQVHNRIAGFILEHGYGYRVDYMFADSMASLTGLGKGDIDVLMEMWVQTNIAGYKKLTESGKMVDLGPNFTNAPSGWYIPTYMVKGDPKRGIKPVAPDLKTVEDLPRYWELFKDPESPNKGRFYNNPSSWALTYEINETKIHTYGLDQYYNVFDSGSEMALVTSMVSAYENGKPWLGYFWEPTWVMGTLDMTMIGEPAYDPKRWVKKDYGCAWAADNVVICVNSKLVETNPDVVSFLKRYETSVPLTSSILAYMKDSGGKPEDAATWFLREYPDAWHKWVPDNTIKRIEDAL</sequence>
<dbReference type="Gene3D" id="3.40.190.100">
    <property type="entry name" value="Glycine betaine-binding periplasmic protein, domain 2"/>
    <property type="match status" value="1"/>
</dbReference>
<organism evidence="2 3">
    <name type="scientific">Desulfosarcina ovata subsp. sediminis</name>
    <dbReference type="NCBI Taxonomy" id="885957"/>
    <lineage>
        <taxon>Bacteria</taxon>
        <taxon>Pseudomonadati</taxon>
        <taxon>Thermodesulfobacteriota</taxon>
        <taxon>Desulfobacteria</taxon>
        <taxon>Desulfobacterales</taxon>
        <taxon>Desulfosarcinaceae</taxon>
        <taxon>Desulfosarcina</taxon>
    </lineage>
</organism>
<dbReference type="EMBL" id="AP021876">
    <property type="protein sequence ID" value="BBO83482.1"/>
    <property type="molecule type" value="Genomic_DNA"/>
</dbReference>
<reference evidence="2 3" key="1">
    <citation type="submission" date="2019-11" db="EMBL/GenBank/DDBJ databases">
        <title>Comparative genomics of hydrocarbon-degrading Desulfosarcina strains.</title>
        <authorList>
            <person name="Watanabe M."/>
            <person name="Kojima H."/>
            <person name="Fukui M."/>
        </authorList>
    </citation>
    <scope>NUCLEOTIDE SEQUENCE [LARGE SCALE GENOMIC DNA]</scope>
    <source>
        <strain evidence="2 3">28bB2T</strain>
    </source>
</reference>
<dbReference type="Pfam" id="PF04069">
    <property type="entry name" value="OpuAC"/>
    <property type="match status" value="1"/>
</dbReference>
<dbReference type="GO" id="GO:0022857">
    <property type="term" value="F:transmembrane transporter activity"/>
    <property type="evidence" value="ECO:0007669"/>
    <property type="project" value="InterPro"/>
</dbReference>
<dbReference type="CDD" id="cd13641">
    <property type="entry name" value="PBP2_HisX_like"/>
    <property type="match status" value="1"/>
</dbReference>
<dbReference type="AlphaFoldDB" id="A0A5K7ZTG0"/>
<proteinExistence type="predicted"/>
<accession>A0A5K7ZTG0</accession>
<dbReference type="KEGG" id="dov:DSCO28_40480"/>
<evidence type="ECO:0000259" key="1">
    <source>
        <dbReference type="Pfam" id="PF04069"/>
    </source>
</evidence>
<dbReference type="SUPFAM" id="SSF53850">
    <property type="entry name" value="Periplasmic binding protein-like II"/>
    <property type="match status" value="1"/>
</dbReference>
<feature type="domain" description="ABC-type glycine betaine transport system substrate-binding" evidence="1">
    <location>
        <begin position="32"/>
        <end position="314"/>
    </location>
</feature>
<evidence type="ECO:0000313" key="3">
    <source>
        <dbReference type="Proteomes" id="UP000425960"/>
    </source>
</evidence>
<dbReference type="GO" id="GO:0043190">
    <property type="term" value="C:ATP-binding cassette (ABC) transporter complex"/>
    <property type="evidence" value="ECO:0007669"/>
    <property type="project" value="InterPro"/>
</dbReference>
<dbReference type="Gene3D" id="3.40.190.10">
    <property type="entry name" value="Periplasmic binding protein-like II"/>
    <property type="match status" value="1"/>
</dbReference>
<gene>
    <name evidence="2" type="ORF">DSCO28_40480</name>
</gene>
<dbReference type="Proteomes" id="UP000425960">
    <property type="component" value="Chromosome"/>
</dbReference>
<protein>
    <submittedName>
        <fullName evidence="2">Histidine ABC transporter substrate-binding protein</fullName>
    </submittedName>
</protein>
<evidence type="ECO:0000313" key="2">
    <source>
        <dbReference type="EMBL" id="BBO83482.1"/>
    </source>
</evidence>
<dbReference type="InterPro" id="IPR007210">
    <property type="entry name" value="ABC_Gly_betaine_transp_sub-bd"/>
</dbReference>
<dbReference type="RefSeq" id="WP_155323674.1">
    <property type="nucleotide sequence ID" value="NZ_AP021876.1"/>
</dbReference>